<keyword evidence="3" id="KW-1185">Reference proteome</keyword>
<gene>
    <name evidence="2" type="ORF">HDA33_000284</name>
</gene>
<dbReference type="Proteomes" id="UP000567246">
    <property type="component" value="Unassembled WGS sequence"/>
</dbReference>
<protein>
    <submittedName>
        <fullName evidence="2">DNA-binding FrmR family transcriptional regulator</fullName>
    </submittedName>
</protein>
<feature type="region of interest" description="Disordered" evidence="1">
    <location>
        <begin position="399"/>
        <end position="420"/>
    </location>
</feature>
<proteinExistence type="predicted"/>
<feature type="compositionally biased region" description="Acidic residues" evidence="1">
    <location>
        <begin position="410"/>
        <end position="420"/>
    </location>
</feature>
<dbReference type="EMBL" id="JACHMW010000001">
    <property type="protein sequence ID" value="MBB5847720.1"/>
    <property type="molecule type" value="Genomic_DNA"/>
</dbReference>
<name>A0A7W9JGY1_9MICC</name>
<dbReference type="AlphaFoldDB" id="A0A7W9JGY1"/>
<dbReference type="GO" id="GO:0003677">
    <property type="term" value="F:DNA binding"/>
    <property type="evidence" value="ECO:0007669"/>
    <property type="project" value="UniProtKB-KW"/>
</dbReference>
<reference evidence="2 3" key="1">
    <citation type="submission" date="2020-08" db="EMBL/GenBank/DDBJ databases">
        <title>Sequencing the genomes of 1000 actinobacteria strains.</title>
        <authorList>
            <person name="Klenk H.-P."/>
        </authorList>
    </citation>
    <scope>NUCLEOTIDE SEQUENCE [LARGE SCALE GENOMIC DNA]</scope>
    <source>
        <strain evidence="2 3">DSM 17945</strain>
    </source>
</reference>
<dbReference type="RefSeq" id="WP_184170121.1">
    <property type="nucleotide sequence ID" value="NZ_BAABAG010000002.1"/>
</dbReference>
<accession>A0A7W9JGY1</accession>
<comment type="caution">
    <text evidence="2">The sequence shown here is derived from an EMBL/GenBank/DDBJ whole genome shotgun (WGS) entry which is preliminary data.</text>
</comment>
<evidence type="ECO:0000313" key="2">
    <source>
        <dbReference type="EMBL" id="MBB5847720.1"/>
    </source>
</evidence>
<evidence type="ECO:0000313" key="3">
    <source>
        <dbReference type="Proteomes" id="UP000567246"/>
    </source>
</evidence>
<sequence>MNADQGQVQVFAADQGLLVWGPSAALEAFDRAEDLRARAVRPSTMAKLATLVQGVSQAQLEGARYLRLDDASYNRVKELGVKNLASGVLRMKDIPGEKGGQIVKHLTFAATAPANPAAVAALAAAATDNQIMAALDDIQDYLAVIDEKIDRLLKQRKLEIAGQLGGVVFAIEEAESVQESTGHVSAVTWSKVQQNSLILQQVLAEAVSQLAAVADRVIAAKSDVDKLAKVIGAAEDDVQFWLGMLARSMAVQDRQHLLELARVESESPEQLAAHREGLVAARAHRTGRIVEALRRINESLVEAGTLKNLGYVANPISSRRVTKGSNAVTDQVVEFVTHTEIELDALGRVAGKRWLQAAQGLAGEAKEAVTTNAADAAEGVGRFGRALKSRREDRMLAKAEQIRARRDADADTESPDELTT</sequence>
<evidence type="ECO:0000256" key="1">
    <source>
        <dbReference type="SAM" id="MobiDB-lite"/>
    </source>
</evidence>
<keyword evidence="2" id="KW-0238">DNA-binding</keyword>
<organism evidence="2 3">
    <name type="scientific">Micrococcus endophyticus</name>
    <dbReference type="NCBI Taxonomy" id="455343"/>
    <lineage>
        <taxon>Bacteria</taxon>
        <taxon>Bacillati</taxon>
        <taxon>Actinomycetota</taxon>
        <taxon>Actinomycetes</taxon>
        <taxon>Micrococcales</taxon>
        <taxon>Micrococcaceae</taxon>
        <taxon>Micrococcus</taxon>
    </lineage>
</organism>
<feature type="compositionally biased region" description="Basic and acidic residues" evidence="1">
    <location>
        <begin position="399"/>
        <end position="409"/>
    </location>
</feature>